<comment type="subcellular location">
    <subcellularLocation>
        <location evidence="1">Cell membrane</location>
        <topology evidence="1">Peripheral membrane protein</topology>
    </subcellularLocation>
</comment>
<keyword evidence="18" id="KW-1185">Reference proteome</keyword>
<evidence type="ECO:0000256" key="1">
    <source>
        <dbReference type="ARBA" id="ARBA00004202"/>
    </source>
</evidence>
<evidence type="ECO:0000256" key="15">
    <source>
        <dbReference type="SAM" id="MobiDB-lite"/>
    </source>
</evidence>
<comment type="subunit">
    <text evidence="11">The complex is composed of two ATP-binding proteins (BtuD), two transmembrane proteins (BtuC) and a solute-binding protein (BtuF).</text>
</comment>
<evidence type="ECO:0000256" key="10">
    <source>
        <dbReference type="ARBA" id="ARBA00058960"/>
    </source>
</evidence>
<protein>
    <recommendedName>
        <fullName evidence="13">Cobalamin import ATP-binding protein BtuD</fullName>
        <ecNumber evidence="12">7.6.2.8</ecNumber>
    </recommendedName>
    <alternativeName>
        <fullName evidence="14">Vitamin B12-transporting ATPase</fullName>
    </alternativeName>
</protein>
<dbReference type="GO" id="GO:0005886">
    <property type="term" value="C:plasma membrane"/>
    <property type="evidence" value="ECO:0007669"/>
    <property type="project" value="UniProtKB-SubCell"/>
</dbReference>
<keyword evidence="3" id="KW-1003">Cell membrane</keyword>
<evidence type="ECO:0000256" key="8">
    <source>
        <dbReference type="ARBA" id="ARBA00023136"/>
    </source>
</evidence>
<keyword evidence="8" id="KW-0472">Membrane</keyword>
<dbReference type="SMART" id="SM00382">
    <property type="entry name" value="AAA"/>
    <property type="match status" value="1"/>
</dbReference>
<dbReference type="InterPro" id="IPR003439">
    <property type="entry name" value="ABC_transporter-like_ATP-bd"/>
</dbReference>
<dbReference type="Proteomes" id="UP000437065">
    <property type="component" value="Unassembled WGS sequence"/>
</dbReference>
<name>A0A6B0SS23_9EURY</name>
<dbReference type="InterPro" id="IPR027417">
    <property type="entry name" value="P-loop_NTPase"/>
</dbReference>
<keyword evidence="6" id="KW-0408">Iron</keyword>
<dbReference type="GO" id="GO:0006811">
    <property type="term" value="P:monoatomic ion transport"/>
    <property type="evidence" value="ECO:0007669"/>
    <property type="project" value="UniProtKB-KW"/>
</dbReference>
<dbReference type="CDD" id="cd03214">
    <property type="entry name" value="ABC_Iron-Siderophores_B12_Hemin"/>
    <property type="match status" value="1"/>
</dbReference>
<evidence type="ECO:0000256" key="7">
    <source>
        <dbReference type="ARBA" id="ARBA00023065"/>
    </source>
</evidence>
<dbReference type="FunFam" id="3.40.50.300:FF:000134">
    <property type="entry name" value="Iron-enterobactin ABC transporter ATP-binding protein"/>
    <property type="match status" value="1"/>
</dbReference>
<reference evidence="17 18" key="1">
    <citation type="submission" date="2019-12" db="EMBL/GenBank/DDBJ databases">
        <title>Isolation and characterization of three novel carbon monoxide-oxidizing members of Halobacteria from salione crusts and soils.</title>
        <authorList>
            <person name="Myers M.R."/>
            <person name="King G.M."/>
        </authorList>
    </citation>
    <scope>NUCLEOTIDE SEQUENCE [LARGE SCALE GENOMIC DNA]</scope>
    <source>
        <strain evidence="17 18">WSA2</strain>
    </source>
</reference>
<evidence type="ECO:0000313" key="17">
    <source>
        <dbReference type="EMBL" id="MXR41455.1"/>
    </source>
</evidence>
<keyword evidence="5 17" id="KW-0067">ATP-binding</keyword>
<feature type="domain" description="ABC transporter" evidence="16">
    <location>
        <begin position="69"/>
        <end position="306"/>
    </location>
</feature>
<evidence type="ECO:0000256" key="6">
    <source>
        <dbReference type="ARBA" id="ARBA00023004"/>
    </source>
</evidence>
<evidence type="ECO:0000256" key="11">
    <source>
        <dbReference type="ARBA" id="ARBA00064420"/>
    </source>
</evidence>
<feature type="compositionally biased region" description="Basic and acidic residues" evidence="15">
    <location>
        <begin position="1"/>
        <end position="10"/>
    </location>
</feature>
<keyword evidence="7" id="KW-0406">Ion transport</keyword>
<sequence>MTRDDTHGTDGTDTGTDAPADAARGDGGAAVEPVEPAADHTGNDGSRVSETGPVDPATTSDAPEDSPPLSISDVALSYGDGDPVVEADRLEVPAGEITALIGPNGSGKSTLLKSMNAELSPDRGAVTFDGRDVEEYDTTELARRLGLLSQDHAAPGSTTVRELATHGRYPHRGFFDGMSEEDYRAVDRAIERVGVGHLADRPVGDLSGGQGQLAWLAMVLAQETDALLLDEPTTFLDLHHQLRVLDAVRELNEDYGVTVCVVLHDIGQAARFADNLIALKDGEPYEWGPPDEVINEQLLRDVFGVEAEVGFGPNGPSVTPRRAIDE</sequence>
<evidence type="ECO:0000256" key="5">
    <source>
        <dbReference type="ARBA" id="ARBA00022840"/>
    </source>
</evidence>
<feature type="region of interest" description="Disordered" evidence="15">
    <location>
        <begin position="1"/>
        <end position="77"/>
    </location>
</feature>
<evidence type="ECO:0000256" key="2">
    <source>
        <dbReference type="ARBA" id="ARBA00022448"/>
    </source>
</evidence>
<dbReference type="PANTHER" id="PTHR42771:SF2">
    <property type="entry name" value="IRON(3+)-HYDROXAMATE IMPORT ATP-BINDING PROTEIN FHUC"/>
    <property type="match status" value="1"/>
</dbReference>
<comment type="caution">
    <text evidence="17">The sequence shown here is derived from an EMBL/GenBank/DDBJ whole genome shotgun (WGS) entry which is preliminary data.</text>
</comment>
<dbReference type="InterPro" id="IPR003593">
    <property type="entry name" value="AAA+_ATPase"/>
</dbReference>
<keyword evidence="4" id="KW-0547">Nucleotide-binding</keyword>
<dbReference type="EMBL" id="WUUS01000005">
    <property type="protein sequence ID" value="MXR41455.1"/>
    <property type="molecule type" value="Genomic_DNA"/>
</dbReference>
<feature type="compositionally biased region" description="Low complexity" evidence="15">
    <location>
        <begin position="11"/>
        <end position="22"/>
    </location>
</feature>
<dbReference type="Pfam" id="PF00005">
    <property type="entry name" value="ABC_tran"/>
    <property type="match status" value="1"/>
</dbReference>
<dbReference type="SUPFAM" id="SSF52540">
    <property type="entry name" value="P-loop containing nucleoside triphosphate hydrolases"/>
    <property type="match status" value="1"/>
</dbReference>
<dbReference type="GO" id="GO:0015420">
    <property type="term" value="F:ABC-type vitamin B12 transporter activity"/>
    <property type="evidence" value="ECO:0007669"/>
    <property type="project" value="UniProtKB-EC"/>
</dbReference>
<evidence type="ECO:0000256" key="3">
    <source>
        <dbReference type="ARBA" id="ARBA00022475"/>
    </source>
</evidence>
<evidence type="ECO:0000256" key="14">
    <source>
        <dbReference type="ARBA" id="ARBA00077139"/>
    </source>
</evidence>
<proteinExistence type="predicted"/>
<evidence type="ECO:0000259" key="16">
    <source>
        <dbReference type="PROSITE" id="PS50893"/>
    </source>
</evidence>
<evidence type="ECO:0000256" key="12">
    <source>
        <dbReference type="ARBA" id="ARBA00066387"/>
    </source>
</evidence>
<dbReference type="InterPro" id="IPR051535">
    <property type="entry name" value="Siderophore_ABC-ATPase"/>
</dbReference>
<accession>A0A6B0SS23</accession>
<dbReference type="PROSITE" id="PS50893">
    <property type="entry name" value="ABC_TRANSPORTER_2"/>
    <property type="match status" value="1"/>
</dbReference>
<organism evidence="17 18">
    <name type="scientific">Halobaculum saliterrae</name>
    <dbReference type="NCBI Taxonomy" id="2073113"/>
    <lineage>
        <taxon>Archaea</taxon>
        <taxon>Methanobacteriati</taxon>
        <taxon>Methanobacteriota</taxon>
        <taxon>Stenosarchaea group</taxon>
        <taxon>Halobacteria</taxon>
        <taxon>Halobacteriales</taxon>
        <taxon>Haloferacaceae</taxon>
        <taxon>Halobaculum</taxon>
    </lineage>
</organism>
<evidence type="ECO:0000256" key="13">
    <source>
        <dbReference type="ARBA" id="ARBA00073649"/>
    </source>
</evidence>
<dbReference type="AlphaFoldDB" id="A0A6B0SS23"/>
<evidence type="ECO:0000313" key="18">
    <source>
        <dbReference type="Proteomes" id="UP000437065"/>
    </source>
</evidence>
<dbReference type="GO" id="GO:0005524">
    <property type="term" value="F:ATP binding"/>
    <property type="evidence" value="ECO:0007669"/>
    <property type="project" value="UniProtKB-KW"/>
</dbReference>
<keyword evidence="2" id="KW-0813">Transport</keyword>
<dbReference type="EC" id="7.6.2.8" evidence="12"/>
<dbReference type="RefSeq" id="WP_159665913.1">
    <property type="nucleotide sequence ID" value="NZ_WUUS01000005.1"/>
</dbReference>
<dbReference type="GO" id="GO:0016887">
    <property type="term" value="F:ATP hydrolysis activity"/>
    <property type="evidence" value="ECO:0007669"/>
    <property type="project" value="InterPro"/>
</dbReference>
<dbReference type="PANTHER" id="PTHR42771">
    <property type="entry name" value="IRON(3+)-HYDROXAMATE IMPORT ATP-BINDING PROTEIN FHUC"/>
    <property type="match status" value="1"/>
</dbReference>
<dbReference type="OrthoDB" id="24644at2157"/>
<evidence type="ECO:0000256" key="4">
    <source>
        <dbReference type="ARBA" id="ARBA00022741"/>
    </source>
</evidence>
<comment type="function">
    <text evidence="10">Required for corrinoid utilization. Probably part of the ABC transporter complex BtuCDF involved in cobalamin (vitamin B12) import. Probably responsible for energy coupling to the transport system.</text>
</comment>
<comment type="catalytic activity">
    <reaction evidence="9">
        <text>an R-cob(III)alamin(out) + ATP + H2O = an R-cob(III)alamin(in) + ADP + phosphate + H(+)</text>
        <dbReference type="Rhea" id="RHEA:17873"/>
        <dbReference type="ChEBI" id="CHEBI:15377"/>
        <dbReference type="ChEBI" id="CHEBI:15378"/>
        <dbReference type="ChEBI" id="CHEBI:30616"/>
        <dbReference type="ChEBI" id="CHEBI:43474"/>
        <dbReference type="ChEBI" id="CHEBI:140785"/>
        <dbReference type="ChEBI" id="CHEBI:456216"/>
        <dbReference type="EC" id="7.6.2.8"/>
    </reaction>
</comment>
<dbReference type="Gene3D" id="3.40.50.300">
    <property type="entry name" value="P-loop containing nucleotide triphosphate hydrolases"/>
    <property type="match status" value="1"/>
</dbReference>
<evidence type="ECO:0000256" key="9">
    <source>
        <dbReference type="ARBA" id="ARBA00050590"/>
    </source>
</evidence>
<gene>
    <name evidence="17" type="ORF">GRX01_08910</name>
</gene>